<protein>
    <submittedName>
        <fullName evidence="1">Uncharacterized protein</fullName>
    </submittedName>
</protein>
<sequence>MNGKVDNKLKFLHNLNFSNNFDHNFEISKILKIKKIQLFQSKILKKANANIKREVQFHRKYHMNQFIKKIIKNFFLSYELYYSSIAKSLSISLIIEMKIENKKIKIKQYYANFLNAILNEVVNYPKNNYLKKNT</sequence>
<dbReference type="EMBL" id="REGN01001792">
    <property type="protein sequence ID" value="RNA32492.1"/>
    <property type="molecule type" value="Genomic_DNA"/>
</dbReference>
<evidence type="ECO:0000313" key="1">
    <source>
        <dbReference type="EMBL" id="RNA32492.1"/>
    </source>
</evidence>
<organism evidence="1 2">
    <name type="scientific">Brachionus plicatilis</name>
    <name type="common">Marine rotifer</name>
    <name type="synonym">Brachionus muelleri</name>
    <dbReference type="NCBI Taxonomy" id="10195"/>
    <lineage>
        <taxon>Eukaryota</taxon>
        <taxon>Metazoa</taxon>
        <taxon>Spiralia</taxon>
        <taxon>Gnathifera</taxon>
        <taxon>Rotifera</taxon>
        <taxon>Eurotatoria</taxon>
        <taxon>Monogononta</taxon>
        <taxon>Pseudotrocha</taxon>
        <taxon>Ploima</taxon>
        <taxon>Brachionidae</taxon>
        <taxon>Brachionus</taxon>
    </lineage>
</organism>
<gene>
    <name evidence="1" type="ORF">BpHYR1_006794</name>
</gene>
<proteinExistence type="predicted"/>
<accession>A0A3M7S9N5</accession>
<dbReference type="Proteomes" id="UP000276133">
    <property type="component" value="Unassembled WGS sequence"/>
</dbReference>
<reference evidence="1 2" key="1">
    <citation type="journal article" date="2018" name="Sci. Rep.">
        <title>Genomic signatures of local adaptation to the degree of environmental predictability in rotifers.</title>
        <authorList>
            <person name="Franch-Gras L."/>
            <person name="Hahn C."/>
            <person name="Garcia-Roger E.M."/>
            <person name="Carmona M.J."/>
            <person name="Serra M."/>
            <person name="Gomez A."/>
        </authorList>
    </citation>
    <scope>NUCLEOTIDE SEQUENCE [LARGE SCALE GENOMIC DNA]</scope>
    <source>
        <strain evidence="1">HYR1</strain>
    </source>
</reference>
<keyword evidence="2" id="KW-1185">Reference proteome</keyword>
<name>A0A3M7S9N5_BRAPC</name>
<evidence type="ECO:0000313" key="2">
    <source>
        <dbReference type="Proteomes" id="UP000276133"/>
    </source>
</evidence>
<comment type="caution">
    <text evidence="1">The sequence shown here is derived from an EMBL/GenBank/DDBJ whole genome shotgun (WGS) entry which is preliminary data.</text>
</comment>
<dbReference type="AlphaFoldDB" id="A0A3M7S9N5"/>